<comment type="similarity">
    <text evidence="5">Belongs to the TRAFAC class myosin-kinesin ATPase superfamily. Kinesin family.</text>
</comment>
<dbReference type="PANTHER" id="PTHR21608:SF7">
    <property type="entry name" value="KINESIN-LIKE PROTEIN CG14535"/>
    <property type="match status" value="1"/>
</dbReference>
<dbReference type="Pfam" id="PF00225">
    <property type="entry name" value="Kinesin"/>
    <property type="match status" value="1"/>
</dbReference>
<keyword evidence="9" id="KW-1185">Reference proteome</keyword>
<feature type="compositionally biased region" description="Polar residues" evidence="6">
    <location>
        <begin position="360"/>
        <end position="387"/>
    </location>
</feature>
<feature type="compositionally biased region" description="Polar residues" evidence="6">
    <location>
        <begin position="1046"/>
        <end position="1059"/>
    </location>
</feature>
<accession>A0A8K0PBR5</accession>
<reference evidence="8" key="1">
    <citation type="submission" date="2013-04" db="EMBL/GenBank/DDBJ databases">
        <authorList>
            <person name="Qu J."/>
            <person name="Murali S.C."/>
            <person name="Bandaranaike D."/>
            <person name="Bellair M."/>
            <person name="Blankenburg K."/>
            <person name="Chao H."/>
            <person name="Dinh H."/>
            <person name="Doddapaneni H."/>
            <person name="Downs B."/>
            <person name="Dugan-Rocha S."/>
            <person name="Elkadiri S."/>
            <person name="Gnanaolivu R.D."/>
            <person name="Hernandez B."/>
            <person name="Javaid M."/>
            <person name="Jayaseelan J.C."/>
            <person name="Lee S."/>
            <person name="Li M."/>
            <person name="Ming W."/>
            <person name="Munidasa M."/>
            <person name="Muniz J."/>
            <person name="Nguyen L."/>
            <person name="Ongeri F."/>
            <person name="Osuji N."/>
            <person name="Pu L.-L."/>
            <person name="Puazo M."/>
            <person name="Qu C."/>
            <person name="Quiroz J."/>
            <person name="Raj R."/>
            <person name="Weissenberger G."/>
            <person name="Xin Y."/>
            <person name="Zou X."/>
            <person name="Han Y."/>
            <person name="Richards S."/>
            <person name="Worley K."/>
            <person name="Muzny D."/>
            <person name="Gibbs R."/>
        </authorList>
    </citation>
    <scope>NUCLEOTIDE SEQUENCE</scope>
    <source>
        <strain evidence="8">Sampled in the wild</strain>
    </source>
</reference>
<dbReference type="SUPFAM" id="SSF52540">
    <property type="entry name" value="P-loop containing nucleoside triphosphate hydrolases"/>
    <property type="match status" value="1"/>
</dbReference>
<feature type="compositionally biased region" description="Low complexity" evidence="6">
    <location>
        <begin position="282"/>
        <end position="298"/>
    </location>
</feature>
<feature type="compositionally biased region" description="Polar residues" evidence="6">
    <location>
        <begin position="324"/>
        <end position="333"/>
    </location>
</feature>
<dbReference type="Proteomes" id="UP000792457">
    <property type="component" value="Unassembled WGS sequence"/>
</dbReference>
<dbReference type="InterPro" id="IPR036961">
    <property type="entry name" value="Kinesin_motor_dom_sf"/>
</dbReference>
<evidence type="ECO:0000256" key="6">
    <source>
        <dbReference type="SAM" id="MobiDB-lite"/>
    </source>
</evidence>
<feature type="compositionally biased region" description="Pro residues" evidence="6">
    <location>
        <begin position="1182"/>
        <end position="1199"/>
    </location>
</feature>
<dbReference type="PROSITE" id="PS50067">
    <property type="entry name" value="KINESIN_MOTOR_2"/>
    <property type="match status" value="1"/>
</dbReference>
<gene>
    <name evidence="8" type="ORF">J437_LFUL007390</name>
</gene>
<feature type="region of interest" description="Disordered" evidence="6">
    <location>
        <begin position="242"/>
        <end position="483"/>
    </location>
</feature>
<feature type="compositionally biased region" description="Low complexity" evidence="6">
    <location>
        <begin position="1060"/>
        <end position="1070"/>
    </location>
</feature>
<feature type="compositionally biased region" description="Low complexity" evidence="6">
    <location>
        <begin position="411"/>
        <end position="424"/>
    </location>
</feature>
<dbReference type="EMBL" id="KZ312453">
    <property type="protein sequence ID" value="KAG8240457.1"/>
    <property type="molecule type" value="Genomic_DNA"/>
</dbReference>
<proteinExistence type="inferred from homology"/>
<feature type="compositionally biased region" description="Polar residues" evidence="6">
    <location>
        <begin position="1249"/>
        <end position="1259"/>
    </location>
</feature>
<feature type="compositionally biased region" description="Polar residues" evidence="6">
    <location>
        <begin position="430"/>
        <end position="439"/>
    </location>
</feature>
<feature type="region of interest" description="Disordered" evidence="6">
    <location>
        <begin position="1213"/>
        <end position="1267"/>
    </location>
</feature>
<evidence type="ECO:0000256" key="2">
    <source>
        <dbReference type="ARBA" id="ARBA00022741"/>
    </source>
</evidence>
<dbReference type="GO" id="GO:0005524">
    <property type="term" value="F:ATP binding"/>
    <property type="evidence" value="ECO:0007669"/>
    <property type="project" value="UniProtKB-KW"/>
</dbReference>
<feature type="domain" description="Kinesin motor" evidence="7">
    <location>
        <begin position="1"/>
        <end position="240"/>
    </location>
</feature>
<protein>
    <recommendedName>
        <fullName evidence="7">Kinesin motor domain-containing protein</fullName>
    </recommendedName>
</protein>
<dbReference type="GO" id="GO:0008017">
    <property type="term" value="F:microtubule binding"/>
    <property type="evidence" value="ECO:0007669"/>
    <property type="project" value="InterPro"/>
</dbReference>
<feature type="region of interest" description="Disordered" evidence="6">
    <location>
        <begin position="996"/>
        <end position="1019"/>
    </location>
</feature>
<comment type="caution">
    <text evidence="8">The sequence shown here is derived from an EMBL/GenBank/DDBJ whole genome shotgun (WGS) entry which is preliminary data.</text>
</comment>
<feature type="compositionally biased region" description="Gly residues" evidence="6">
    <location>
        <begin position="265"/>
        <end position="275"/>
    </location>
</feature>
<organism evidence="8 9">
    <name type="scientific">Ladona fulva</name>
    <name type="common">Scarce chaser dragonfly</name>
    <name type="synonym">Libellula fulva</name>
    <dbReference type="NCBI Taxonomy" id="123851"/>
    <lineage>
        <taxon>Eukaryota</taxon>
        <taxon>Metazoa</taxon>
        <taxon>Ecdysozoa</taxon>
        <taxon>Arthropoda</taxon>
        <taxon>Hexapoda</taxon>
        <taxon>Insecta</taxon>
        <taxon>Pterygota</taxon>
        <taxon>Palaeoptera</taxon>
        <taxon>Odonata</taxon>
        <taxon>Epiprocta</taxon>
        <taxon>Anisoptera</taxon>
        <taxon>Libelluloidea</taxon>
        <taxon>Libellulidae</taxon>
        <taxon>Ladona</taxon>
    </lineage>
</organism>
<reference evidence="8" key="2">
    <citation type="submission" date="2017-10" db="EMBL/GenBank/DDBJ databases">
        <title>Ladona fulva Genome sequencing and assembly.</title>
        <authorList>
            <person name="Murali S."/>
            <person name="Richards S."/>
            <person name="Bandaranaike D."/>
            <person name="Bellair M."/>
            <person name="Blankenburg K."/>
            <person name="Chao H."/>
            <person name="Dinh H."/>
            <person name="Doddapaneni H."/>
            <person name="Dugan-Rocha S."/>
            <person name="Elkadiri S."/>
            <person name="Gnanaolivu R."/>
            <person name="Hernandez B."/>
            <person name="Skinner E."/>
            <person name="Javaid M."/>
            <person name="Lee S."/>
            <person name="Li M."/>
            <person name="Ming W."/>
            <person name="Munidasa M."/>
            <person name="Muniz J."/>
            <person name="Nguyen L."/>
            <person name="Hughes D."/>
            <person name="Osuji N."/>
            <person name="Pu L.-L."/>
            <person name="Puazo M."/>
            <person name="Qu C."/>
            <person name="Quiroz J."/>
            <person name="Raj R."/>
            <person name="Weissenberger G."/>
            <person name="Xin Y."/>
            <person name="Zou X."/>
            <person name="Han Y."/>
            <person name="Worley K."/>
            <person name="Muzny D."/>
            <person name="Gibbs R."/>
        </authorList>
    </citation>
    <scope>NUCLEOTIDE SEQUENCE</scope>
    <source>
        <strain evidence="8">Sampled in the wild</strain>
    </source>
</reference>
<feature type="region of interest" description="Disordered" evidence="6">
    <location>
        <begin position="1107"/>
        <end position="1201"/>
    </location>
</feature>
<evidence type="ECO:0000313" key="8">
    <source>
        <dbReference type="EMBL" id="KAG8240457.1"/>
    </source>
</evidence>
<feature type="region of interest" description="Disordered" evidence="6">
    <location>
        <begin position="1040"/>
        <end position="1095"/>
    </location>
</feature>
<dbReference type="Gene3D" id="3.40.850.10">
    <property type="entry name" value="Kinesin motor domain"/>
    <property type="match status" value="1"/>
</dbReference>
<keyword evidence="2" id="KW-0547">Nucleotide-binding</keyword>
<dbReference type="GO" id="GO:0007018">
    <property type="term" value="P:microtubule-based movement"/>
    <property type="evidence" value="ECO:0007669"/>
    <property type="project" value="InterPro"/>
</dbReference>
<evidence type="ECO:0000259" key="7">
    <source>
        <dbReference type="PROSITE" id="PS50067"/>
    </source>
</evidence>
<evidence type="ECO:0000256" key="4">
    <source>
        <dbReference type="ARBA" id="ARBA00023212"/>
    </source>
</evidence>
<feature type="compositionally biased region" description="Basic and acidic residues" evidence="6">
    <location>
        <begin position="1137"/>
        <end position="1162"/>
    </location>
</feature>
<evidence type="ECO:0000256" key="3">
    <source>
        <dbReference type="ARBA" id="ARBA00022840"/>
    </source>
</evidence>
<dbReference type="PANTHER" id="PTHR21608">
    <property type="entry name" value="KINESIN-LIKE PROTEIN CG14535"/>
    <property type="match status" value="1"/>
</dbReference>
<dbReference type="GO" id="GO:0003777">
    <property type="term" value="F:microtubule motor activity"/>
    <property type="evidence" value="ECO:0007669"/>
    <property type="project" value="InterPro"/>
</dbReference>
<dbReference type="InterPro" id="IPR001752">
    <property type="entry name" value="Kinesin_motor_dom"/>
</dbReference>
<feature type="compositionally biased region" description="Low complexity" evidence="6">
    <location>
        <begin position="1213"/>
        <end position="1232"/>
    </location>
</feature>
<comment type="caution">
    <text evidence="5">Lacks conserved residue(s) required for the propagation of feature annotation.</text>
</comment>
<sequence length="1492" mass="161178">MLGSSDSANTLGVIPCAISWLFRGINEQKQKTGARFSVRVSAVEVTGPQDQLRDLLAGHANDSEQSPGVYLRDDPLFGTQLQNQSELRVPTAEKAAFYLDAAVALRGRGNEDEGQNSNPSSRYDSHLLYTLHVYQYSVDKSGKGGVAGGRSRLHLIDLGSCERGKANGGIPLSGLGNVLLAIFNGQKHLPHRDNKVAQLLKECLNSLTCHAAMIAHVSPYAAHYTDTLATVQLASRIHRMRRRKIKFTGGSTGSGGSSGEETRPGIGGPGMGTFGGHHAQDGSRSGSSDVDPSSSEQSADTVIYVGPSADDATDGEHPPVYLPSLNSGDNRCSMQKALRGSGAERRPSPSGGHRSSSASKAQQGVTKTKLTEGPSSTHSSPSRTVKSTKAAHVNGRAGSPAVLSLTSIPNSPQSSRQSKSKAASDVPMSKVSSNSNLPNSKMPVYNASTSGQTAPSGKCSATGASPLPGKHSDEHWIDGPRISRSRVAEARSLMLKEGHRKKETWIDGPQAGYGFMDSHKKNMIQRWVENQTVQIQKQQMKHHNRSTMNGSTGHSDLWDLDVKSNADKKSRQYKELTVFKTCEDEGEGVAKLSNTTEHKATDEVDVKGNNLGEPSIMLADDLISEGDASNEKIPRYGSDDDLEVAAGTERVDVEQHREEEEDEDDGVGDIPPPLPLLHQHNKEISIDVSLDSFDVRLRILQERHGSSDMRTVGLGGEDVEIIEVEEPEEPVPMQDSCLQVTEEDIALCMGEAENPLPEVDQESQEEHPLRILSQENLTVVSTFTDSLSVTTDIERTLLSGMGDNLRQLHHQQHVTSTEPTSSYNIFDHSRNGKICDENLGNLNGGNNCNKADFYARKFDQLAKLHELCRNVAASGTKSRDSMTTTSNLAHLPSRCQSLSLSDMLYGPRTRLEDEETGADGVGEEYSEGVQVGGGGSLYSEPVNHTSGSPPLGKICDHCKMSLRRGVGTEGKQWQGLNDCEVQSEGGLLNVCTQPKSKLPDQNIANSPATVKGEPSSPFHKAQVRSTTNAEIHRVSLAFRGFDQDSPRSSPTPTNQVPLDSSNLSQRSNSSPHKLLGSFSSLRHPDGASNPNLDKHSSAGMEFVEERRVPGNGQSTSDHEEEGGKFQSLRPGHRPKKTEHVKEPAKEIRREEKEIVADRKPTGERTVMGKSDDEDSSHHKWAQPPPITTPPTPQPMPMPAPIVKAPKLSRLFGSARKSSKAALKASVSSLTTAIPSEKSEKKSKKGSSKIQTMLASSSSALEGYDSGNDSGIVSASGAVAGITSGRVSVASVITTPVHSTKLDRMPHKGSLMKGDISGAAAQCESSGYESVLRDSECSSFGSSQELDDRASGAVAAAGGRGAEGAGESDGGMGSRRGSRADCLPLLQYCQEDVERLERRWTEQEVIRWSQIRELRAQQQELKKELAAAKQRLLIHPSRWSYELHVEASMDYRESSFIEALEKETIILRKRVEACKSHVMIVTCFDSIPPRTVT</sequence>
<dbReference type="InterPro" id="IPR027640">
    <property type="entry name" value="Kinesin-like_fam"/>
</dbReference>
<keyword evidence="4" id="KW-0206">Cytoskeleton</keyword>
<dbReference type="GO" id="GO:0015630">
    <property type="term" value="C:microtubule cytoskeleton"/>
    <property type="evidence" value="ECO:0007669"/>
    <property type="project" value="UniProtKB-ARBA"/>
</dbReference>
<feature type="compositionally biased region" description="Gly residues" evidence="6">
    <location>
        <begin position="1357"/>
        <end position="1373"/>
    </location>
</feature>
<evidence type="ECO:0000256" key="1">
    <source>
        <dbReference type="ARBA" id="ARBA00004245"/>
    </source>
</evidence>
<keyword evidence="3" id="KW-0067">ATP-binding</keyword>
<comment type="subcellular location">
    <subcellularLocation>
        <location evidence="1">Cytoplasm</location>
        <location evidence="1">Cytoskeleton</location>
    </subcellularLocation>
</comment>
<dbReference type="InterPro" id="IPR027417">
    <property type="entry name" value="P-loop_NTPase"/>
</dbReference>
<evidence type="ECO:0000256" key="5">
    <source>
        <dbReference type="PROSITE-ProRule" id="PRU00283"/>
    </source>
</evidence>
<feature type="compositionally biased region" description="Polar residues" evidence="6">
    <location>
        <begin position="446"/>
        <end position="455"/>
    </location>
</feature>
<dbReference type="SMART" id="SM00129">
    <property type="entry name" value="KISc"/>
    <property type="match status" value="1"/>
</dbReference>
<dbReference type="OrthoDB" id="8862460at2759"/>
<evidence type="ECO:0000313" key="9">
    <source>
        <dbReference type="Proteomes" id="UP000792457"/>
    </source>
</evidence>
<name>A0A8K0PBR5_LADFU</name>
<keyword evidence="4" id="KW-0963">Cytoplasm</keyword>
<feature type="region of interest" description="Disordered" evidence="6">
    <location>
        <begin position="1338"/>
        <end position="1375"/>
    </location>
</feature>
<feature type="compositionally biased region" description="Low complexity" evidence="6">
    <location>
        <begin position="348"/>
        <end position="359"/>
    </location>
</feature>